<dbReference type="OrthoDB" id="2652001at2"/>
<comment type="caution">
    <text evidence="1">The sequence shown here is derived from an EMBL/GenBank/DDBJ whole genome shotgun (WGS) entry which is preliminary data.</text>
</comment>
<dbReference type="AlphaFoldDB" id="A0A3P3UC50"/>
<evidence type="ECO:0000313" key="1">
    <source>
        <dbReference type="EMBL" id="RRJ66033.1"/>
    </source>
</evidence>
<sequence>MKSEYSKYFFLVRRVINELAPVGLVKNGTPEYVHDSLTGQVLLLMISSRMNEVEQLILNAYEWYGFGVAYIVEEYKENFYNKIEIIVRKLNDLYKEYKHEYLADS</sequence>
<dbReference type="Proteomes" id="UP000267017">
    <property type="component" value="Unassembled WGS sequence"/>
</dbReference>
<dbReference type="RefSeq" id="WP_128633830.1">
    <property type="nucleotide sequence ID" value="NZ_RRCN01000001.1"/>
</dbReference>
<evidence type="ECO:0000313" key="2">
    <source>
        <dbReference type="Proteomes" id="UP000267017"/>
    </source>
</evidence>
<protein>
    <submittedName>
        <fullName evidence="1">Uncharacterized protein</fullName>
    </submittedName>
</protein>
<organism evidence="1 2">
    <name type="scientific">Paenibacillus oralis</name>
    <dbReference type="NCBI Taxonomy" id="2490856"/>
    <lineage>
        <taxon>Bacteria</taxon>
        <taxon>Bacillati</taxon>
        <taxon>Bacillota</taxon>
        <taxon>Bacilli</taxon>
        <taxon>Bacillales</taxon>
        <taxon>Paenibacillaceae</taxon>
        <taxon>Paenibacillus</taxon>
    </lineage>
</organism>
<accession>A0A3P3UC50</accession>
<keyword evidence="2" id="KW-1185">Reference proteome</keyword>
<proteinExistence type="predicted"/>
<name>A0A3P3UC50_9BACL</name>
<reference evidence="1 2" key="1">
    <citation type="submission" date="2018-11" db="EMBL/GenBank/DDBJ databases">
        <title>Genome sequencing of Paenibacillus sp. KCOM 3021 (= ChDC PVNT-B20).</title>
        <authorList>
            <person name="Kook J.-K."/>
            <person name="Park S.-N."/>
            <person name="Lim Y.K."/>
        </authorList>
    </citation>
    <scope>NUCLEOTIDE SEQUENCE [LARGE SCALE GENOMIC DNA]</scope>
    <source>
        <strain evidence="1 2">KCOM 3021</strain>
    </source>
</reference>
<dbReference type="EMBL" id="RRCN01000001">
    <property type="protein sequence ID" value="RRJ66033.1"/>
    <property type="molecule type" value="Genomic_DNA"/>
</dbReference>
<gene>
    <name evidence="1" type="ORF">EHV15_26290</name>
</gene>